<evidence type="ECO:0000259" key="2">
    <source>
        <dbReference type="Pfam" id="PF00079"/>
    </source>
</evidence>
<dbReference type="AlphaFoldDB" id="A0A915HGT7"/>
<dbReference type="PANTHER" id="PTHR11461">
    <property type="entry name" value="SERINE PROTEASE INHIBITOR, SERPIN"/>
    <property type="match status" value="1"/>
</dbReference>
<dbReference type="Gene3D" id="3.30.497.10">
    <property type="entry name" value="Antithrombin, subunit I, domain 2"/>
    <property type="match status" value="1"/>
</dbReference>
<feature type="domain" description="Serpin" evidence="2">
    <location>
        <begin position="1"/>
        <end position="225"/>
    </location>
</feature>
<evidence type="ECO:0000313" key="4">
    <source>
        <dbReference type="WBParaSite" id="nRc.2.0.1.t00521-RA"/>
    </source>
</evidence>
<dbReference type="PROSITE" id="PS00284">
    <property type="entry name" value="SERPIN"/>
    <property type="match status" value="1"/>
</dbReference>
<dbReference type="InterPro" id="IPR042185">
    <property type="entry name" value="Serpin_sf_2"/>
</dbReference>
<dbReference type="PANTHER" id="PTHR11461:SF211">
    <property type="entry name" value="GH10112P-RELATED"/>
    <property type="match status" value="1"/>
</dbReference>
<dbReference type="InterPro" id="IPR023795">
    <property type="entry name" value="Serpin_CS"/>
</dbReference>
<comment type="similarity">
    <text evidence="1">Belongs to the serpin family.</text>
</comment>
<protein>
    <submittedName>
        <fullName evidence="4">Serpin domain-containing protein</fullName>
    </submittedName>
</protein>
<dbReference type="Pfam" id="PF00079">
    <property type="entry name" value="Serpin"/>
    <property type="match status" value="1"/>
</dbReference>
<sequence>MIEDLLPHGSLNSDTPLAIINAIYFEGYWKFIEFSDFFYDYPFRSSHGHHKKVTMCSSNLLVAFYQDENLQIVKLILESHDTLNVGVYFVLPRVAQGPILNDTLSGLDIEGPLNIVSQMEDEDLSYVTIPEFEIKYDVDLVNYLRLIGVDYIFDSAKSDFSKLLDTADSKLSVAKWHHKAAIRVTKEGVRAAAADASLLVNHSAQSDSEIVFFADHPFLFYVSIQRRGENRVSSKEEILFSGQFTGFDD</sequence>
<evidence type="ECO:0000313" key="3">
    <source>
        <dbReference type="Proteomes" id="UP000887565"/>
    </source>
</evidence>
<dbReference type="InterPro" id="IPR000215">
    <property type="entry name" value="Serpin_fam"/>
</dbReference>
<evidence type="ECO:0000256" key="1">
    <source>
        <dbReference type="ARBA" id="ARBA00009500"/>
    </source>
</evidence>
<dbReference type="WBParaSite" id="nRc.2.0.1.t00521-RA">
    <property type="protein sequence ID" value="nRc.2.0.1.t00521-RA"/>
    <property type="gene ID" value="nRc.2.0.1.g00521"/>
</dbReference>
<keyword evidence="3" id="KW-1185">Reference proteome</keyword>
<name>A0A915HGT7_ROMCU</name>
<dbReference type="GO" id="GO:0004867">
    <property type="term" value="F:serine-type endopeptidase inhibitor activity"/>
    <property type="evidence" value="ECO:0007669"/>
    <property type="project" value="InterPro"/>
</dbReference>
<dbReference type="InterPro" id="IPR036186">
    <property type="entry name" value="Serpin_sf"/>
</dbReference>
<dbReference type="InterPro" id="IPR023796">
    <property type="entry name" value="Serpin_dom"/>
</dbReference>
<proteinExistence type="inferred from homology"/>
<organism evidence="3 4">
    <name type="scientific">Romanomermis culicivorax</name>
    <name type="common">Nematode worm</name>
    <dbReference type="NCBI Taxonomy" id="13658"/>
    <lineage>
        <taxon>Eukaryota</taxon>
        <taxon>Metazoa</taxon>
        <taxon>Ecdysozoa</taxon>
        <taxon>Nematoda</taxon>
        <taxon>Enoplea</taxon>
        <taxon>Dorylaimia</taxon>
        <taxon>Mermithida</taxon>
        <taxon>Mermithoidea</taxon>
        <taxon>Mermithidae</taxon>
        <taxon>Romanomermis</taxon>
    </lineage>
</organism>
<dbReference type="InterPro" id="IPR042178">
    <property type="entry name" value="Serpin_sf_1"/>
</dbReference>
<dbReference type="Proteomes" id="UP000887565">
    <property type="component" value="Unplaced"/>
</dbReference>
<dbReference type="Gene3D" id="2.30.39.10">
    <property type="entry name" value="Alpha-1-antitrypsin, domain 1"/>
    <property type="match status" value="1"/>
</dbReference>
<dbReference type="SUPFAM" id="SSF56574">
    <property type="entry name" value="Serpins"/>
    <property type="match status" value="1"/>
</dbReference>
<accession>A0A915HGT7</accession>
<dbReference type="GO" id="GO:0005615">
    <property type="term" value="C:extracellular space"/>
    <property type="evidence" value="ECO:0007669"/>
    <property type="project" value="InterPro"/>
</dbReference>
<reference evidence="4" key="1">
    <citation type="submission" date="2022-11" db="UniProtKB">
        <authorList>
            <consortium name="WormBaseParasite"/>
        </authorList>
    </citation>
    <scope>IDENTIFICATION</scope>
</reference>